<name>A0A917XSN3_9BACI</name>
<dbReference type="RefSeq" id="WP_188856067.1">
    <property type="nucleotide sequence ID" value="NZ_BMOS01000003.1"/>
</dbReference>
<dbReference type="Proteomes" id="UP000624041">
    <property type="component" value="Unassembled WGS sequence"/>
</dbReference>
<comment type="caution">
    <text evidence="1">The sequence shown here is derived from an EMBL/GenBank/DDBJ whole genome shotgun (WGS) entry which is preliminary data.</text>
</comment>
<evidence type="ECO:0000313" key="1">
    <source>
        <dbReference type="EMBL" id="GGN52159.1"/>
    </source>
</evidence>
<keyword evidence="2" id="KW-1185">Reference proteome</keyword>
<dbReference type="AlphaFoldDB" id="A0A917XSN3"/>
<proteinExistence type="predicted"/>
<protein>
    <submittedName>
        <fullName evidence="1">Uncharacterized protein</fullName>
    </submittedName>
</protein>
<accession>A0A917XSN3</accession>
<dbReference type="EMBL" id="BMOS01000003">
    <property type="protein sequence ID" value="GGN52159.1"/>
    <property type="molecule type" value="Genomic_DNA"/>
</dbReference>
<organism evidence="1 2">
    <name type="scientific">Oceanobacillus indicireducens</name>
    <dbReference type="NCBI Taxonomy" id="1004261"/>
    <lineage>
        <taxon>Bacteria</taxon>
        <taxon>Bacillati</taxon>
        <taxon>Bacillota</taxon>
        <taxon>Bacilli</taxon>
        <taxon>Bacillales</taxon>
        <taxon>Bacillaceae</taxon>
        <taxon>Oceanobacillus</taxon>
    </lineage>
</organism>
<evidence type="ECO:0000313" key="2">
    <source>
        <dbReference type="Proteomes" id="UP000624041"/>
    </source>
</evidence>
<reference evidence="1" key="2">
    <citation type="submission" date="2020-09" db="EMBL/GenBank/DDBJ databases">
        <authorList>
            <person name="Sun Q."/>
            <person name="Ohkuma M."/>
        </authorList>
    </citation>
    <scope>NUCLEOTIDE SEQUENCE</scope>
    <source>
        <strain evidence="1">JCM 17251</strain>
    </source>
</reference>
<gene>
    <name evidence="1" type="ORF">GCM10007971_07460</name>
</gene>
<sequence length="147" mass="16839">MTVSVTLMEAYMIETLLASGMEKADLIHAIKTEDLDAILQVDDSFDYLAFIKEAKDNPERVEQAIQSGYTIKFISVYGIERLLNIKFDLESGKDYSLEDHQFHGIKLKQDEFTDFATMLSPNWNITNKKTTNNEVTFNIKHQTHSPS</sequence>
<reference evidence="1" key="1">
    <citation type="journal article" date="2014" name="Int. J. Syst. Evol. Microbiol.">
        <title>Complete genome sequence of Corynebacterium casei LMG S-19264T (=DSM 44701T), isolated from a smear-ripened cheese.</title>
        <authorList>
            <consortium name="US DOE Joint Genome Institute (JGI-PGF)"/>
            <person name="Walter F."/>
            <person name="Albersmeier A."/>
            <person name="Kalinowski J."/>
            <person name="Ruckert C."/>
        </authorList>
    </citation>
    <scope>NUCLEOTIDE SEQUENCE</scope>
    <source>
        <strain evidence="1">JCM 17251</strain>
    </source>
</reference>